<gene>
    <name evidence="10" type="ORF">JTE90_003785</name>
</gene>
<comment type="subcellular location">
    <subcellularLocation>
        <location evidence="1">Mitochondrion inner membrane</location>
        <topology evidence="1">Single-pass membrane protein</topology>
    </subcellularLocation>
</comment>
<protein>
    <recommendedName>
        <fullName evidence="12">Cytochrome c oxidase subunit 4</fullName>
    </recommendedName>
</protein>
<keyword evidence="9" id="KW-0472">Membrane</keyword>
<keyword evidence="3" id="KW-0812">Transmembrane</keyword>
<keyword evidence="8" id="KW-0496">Mitochondrion</keyword>
<organism evidence="10 11">
    <name type="scientific">Oedothorax gibbosus</name>
    <dbReference type="NCBI Taxonomy" id="931172"/>
    <lineage>
        <taxon>Eukaryota</taxon>
        <taxon>Metazoa</taxon>
        <taxon>Ecdysozoa</taxon>
        <taxon>Arthropoda</taxon>
        <taxon>Chelicerata</taxon>
        <taxon>Arachnida</taxon>
        <taxon>Araneae</taxon>
        <taxon>Araneomorphae</taxon>
        <taxon>Entelegynae</taxon>
        <taxon>Araneoidea</taxon>
        <taxon>Linyphiidae</taxon>
        <taxon>Erigoninae</taxon>
        <taxon>Oedothorax</taxon>
    </lineage>
</organism>
<keyword evidence="7" id="KW-0560">Oxidoreductase</keyword>
<dbReference type="GO" id="GO:0006123">
    <property type="term" value="P:mitochondrial electron transport, cytochrome c to oxygen"/>
    <property type="evidence" value="ECO:0007669"/>
    <property type="project" value="InterPro"/>
</dbReference>
<keyword evidence="4" id="KW-0999">Mitochondrion inner membrane</keyword>
<comment type="similarity">
    <text evidence="2">Belongs to the cytochrome c oxidase IV family.</text>
</comment>
<evidence type="ECO:0000313" key="10">
    <source>
        <dbReference type="EMBL" id="KAG8193298.1"/>
    </source>
</evidence>
<dbReference type="GO" id="GO:0016491">
    <property type="term" value="F:oxidoreductase activity"/>
    <property type="evidence" value="ECO:0007669"/>
    <property type="project" value="UniProtKB-KW"/>
</dbReference>
<dbReference type="InterPro" id="IPR036639">
    <property type="entry name" value="Cyt_c_oxidase_su4_sf"/>
</dbReference>
<dbReference type="Proteomes" id="UP000827092">
    <property type="component" value="Unassembled WGS sequence"/>
</dbReference>
<evidence type="ECO:0000256" key="9">
    <source>
        <dbReference type="ARBA" id="ARBA00023136"/>
    </source>
</evidence>
<dbReference type="PANTHER" id="PTHR10707">
    <property type="entry name" value="CYTOCHROME C OXIDASE SUBUNIT IV"/>
    <property type="match status" value="1"/>
</dbReference>
<dbReference type="Gene3D" id="1.10.442.10">
    <property type="entry name" value="Cytochrome c oxidase subunit IV"/>
    <property type="match status" value="1"/>
</dbReference>
<dbReference type="EMBL" id="JAFNEN010000125">
    <property type="protein sequence ID" value="KAG8193298.1"/>
    <property type="molecule type" value="Genomic_DNA"/>
</dbReference>
<keyword evidence="6" id="KW-1133">Transmembrane helix</keyword>
<evidence type="ECO:0000256" key="6">
    <source>
        <dbReference type="ARBA" id="ARBA00022989"/>
    </source>
</evidence>
<evidence type="ECO:0000313" key="11">
    <source>
        <dbReference type="Proteomes" id="UP000827092"/>
    </source>
</evidence>
<dbReference type="InterPro" id="IPR004203">
    <property type="entry name" value="Cyt_c_oxidase_su4_fam"/>
</dbReference>
<reference evidence="10 11" key="1">
    <citation type="journal article" date="2022" name="Nat. Ecol. Evol.">
        <title>A masculinizing supergene underlies an exaggerated male reproductive morph in a spider.</title>
        <authorList>
            <person name="Hendrickx F."/>
            <person name="De Corte Z."/>
            <person name="Sonet G."/>
            <person name="Van Belleghem S.M."/>
            <person name="Kostlbacher S."/>
            <person name="Vangestel C."/>
        </authorList>
    </citation>
    <scope>NUCLEOTIDE SEQUENCE [LARGE SCALE GENOMIC DNA]</scope>
    <source>
        <strain evidence="10">W744_W776</strain>
    </source>
</reference>
<comment type="caution">
    <text evidence="10">The sequence shown here is derived from an EMBL/GenBank/DDBJ whole genome shotgun (WGS) entry which is preliminary data.</text>
</comment>
<dbReference type="GO" id="GO:0045277">
    <property type="term" value="C:respiratory chain complex IV"/>
    <property type="evidence" value="ECO:0007669"/>
    <property type="project" value="InterPro"/>
</dbReference>
<evidence type="ECO:0000256" key="8">
    <source>
        <dbReference type="ARBA" id="ARBA00023128"/>
    </source>
</evidence>
<proteinExistence type="inferred from homology"/>
<keyword evidence="5" id="KW-0809">Transit peptide</keyword>
<evidence type="ECO:0000256" key="1">
    <source>
        <dbReference type="ARBA" id="ARBA00004434"/>
    </source>
</evidence>
<evidence type="ECO:0000256" key="4">
    <source>
        <dbReference type="ARBA" id="ARBA00022792"/>
    </source>
</evidence>
<evidence type="ECO:0000256" key="7">
    <source>
        <dbReference type="ARBA" id="ARBA00023002"/>
    </source>
</evidence>
<evidence type="ECO:0008006" key="12">
    <source>
        <dbReference type="Google" id="ProtNLM"/>
    </source>
</evidence>
<evidence type="ECO:0000256" key="2">
    <source>
        <dbReference type="ARBA" id="ARBA00008135"/>
    </source>
</evidence>
<dbReference type="PANTHER" id="PTHR10707:SF10">
    <property type="entry name" value="CYTOCHROME C OXIDASE SUBUNIT 4"/>
    <property type="match status" value="1"/>
</dbReference>
<dbReference type="Pfam" id="PF02936">
    <property type="entry name" value="COX4"/>
    <property type="match status" value="1"/>
</dbReference>
<dbReference type="GO" id="GO:0005743">
    <property type="term" value="C:mitochondrial inner membrane"/>
    <property type="evidence" value="ECO:0007669"/>
    <property type="project" value="UniProtKB-SubCell"/>
</dbReference>
<name>A0AAV6VB68_9ARAC</name>
<accession>A0AAV6VB68</accession>
<evidence type="ECO:0000256" key="3">
    <source>
        <dbReference type="ARBA" id="ARBA00022692"/>
    </source>
</evidence>
<dbReference type="AlphaFoldDB" id="A0AAV6VB68"/>
<evidence type="ECO:0000256" key="5">
    <source>
        <dbReference type="ARBA" id="ARBA00022946"/>
    </source>
</evidence>
<dbReference type="SUPFAM" id="SSF81406">
    <property type="entry name" value="Mitochondrial cytochrome c oxidase subunit IV"/>
    <property type="match status" value="1"/>
</dbReference>
<sequence length="164" mass="18285">MVSPTSVPSSTSFTAGGQNRETSVQIKLKAINGKWTLQLTSSPSFVHDAEEEQQPSIATSNTGFELQNLKQREKGDWKKLTLEEKQALYRMSFSQPFHVLDQPANEWKLILAGTFTAMGLTALAMYMWTSQFEKTEEVIGPLSTKKKDAEASLFYGNDLAEKSV</sequence>
<keyword evidence="11" id="KW-1185">Reference proteome</keyword>